<dbReference type="InterPro" id="IPR006975">
    <property type="entry name" value="NifQ"/>
</dbReference>
<comment type="caution">
    <text evidence="1">The sequence shown here is derived from an EMBL/GenBank/DDBJ whole genome shotgun (WGS) entry which is preliminary data.</text>
</comment>
<organism evidence="1 2">
    <name type="scientific">Viridibacterium curvum</name>
    <dbReference type="NCBI Taxonomy" id="1101404"/>
    <lineage>
        <taxon>Bacteria</taxon>
        <taxon>Pseudomonadati</taxon>
        <taxon>Pseudomonadota</taxon>
        <taxon>Betaproteobacteria</taxon>
        <taxon>Rhodocyclales</taxon>
        <taxon>Rhodocyclaceae</taxon>
        <taxon>Viridibacterium</taxon>
    </lineage>
</organism>
<reference evidence="2" key="1">
    <citation type="journal article" date="2019" name="Int. J. Syst. Evol. Microbiol.">
        <title>The Global Catalogue of Microorganisms (GCM) 10K type strain sequencing project: providing services to taxonomists for standard genome sequencing and annotation.</title>
        <authorList>
            <consortium name="The Broad Institute Genomics Platform"/>
            <consortium name="The Broad Institute Genome Sequencing Center for Infectious Disease"/>
            <person name="Wu L."/>
            <person name="Ma J."/>
        </authorList>
    </citation>
    <scope>NUCLEOTIDE SEQUENCE [LARGE SCALE GENOMIC DNA]</scope>
    <source>
        <strain evidence="2">JCM 18715</strain>
    </source>
</reference>
<proteinExistence type="predicted"/>
<evidence type="ECO:0000313" key="1">
    <source>
        <dbReference type="EMBL" id="GAA5171878.1"/>
    </source>
</evidence>
<evidence type="ECO:0000313" key="2">
    <source>
        <dbReference type="Proteomes" id="UP001500547"/>
    </source>
</evidence>
<name>A0ABP9R5U7_9RHOO</name>
<dbReference type="RefSeq" id="WP_345534613.1">
    <property type="nucleotide sequence ID" value="NZ_BAABLD010000017.1"/>
</dbReference>
<accession>A0ABP9R5U7</accession>
<keyword evidence="2" id="KW-1185">Reference proteome</keyword>
<protein>
    <submittedName>
        <fullName evidence="1">Nitrogen fixation protein NifQ</fullName>
    </submittedName>
</protein>
<gene>
    <name evidence="1" type="ORF">GCM10025770_37190</name>
</gene>
<dbReference type="EMBL" id="BAABLD010000017">
    <property type="protein sequence ID" value="GAA5171878.1"/>
    <property type="molecule type" value="Genomic_DNA"/>
</dbReference>
<sequence>MLAGVVQGLTPSQPASCGEGVSAAALRDALLRLAPRPAYGVSIALAGVAAGSWVTRGLHCLPFFGLDAAQTRELLETHFPGCTQALSLSWQSLASPSAFDDALELEDIVTLLVDYRTVADDDSRHLAHAIATACVGEDHLWQDMHLPSRRILSELLHGFFTTLAARNRQDMKWKKFLYLQLCERAEIRVCKAPSCGVCTDYQVCFGPEA</sequence>
<dbReference type="Pfam" id="PF04891">
    <property type="entry name" value="NifQ"/>
    <property type="match status" value="1"/>
</dbReference>
<dbReference type="Proteomes" id="UP001500547">
    <property type="component" value="Unassembled WGS sequence"/>
</dbReference>